<evidence type="ECO:0000256" key="1">
    <source>
        <dbReference type="ARBA" id="ARBA00004141"/>
    </source>
</evidence>
<evidence type="ECO:0000256" key="2">
    <source>
        <dbReference type="ARBA" id="ARBA00022692"/>
    </source>
</evidence>
<feature type="transmembrane region" description="Helical" evidence="6">
    <location>
        <begin position="167"/>
        <end position="197"/>
    </location>
</feature>
<evidence type="ECO:0008006" key="10">
    <source>
        <dbReference type="Google" id="ProtNLM"/>
    </source>
</evidence>
<gene>
    <name evidence="7" type="ORF">CAPTEDRAFT_227223</name>
</gene>
<feature type="region of interest" description="Disordered" evidence="5">
    <location>
        <begin position="234"/>
        <end position="265"/>
    </location>
</feature>
<evidence type="ECO:0000256" key="6">
    <source>
        <dbReference type="SAM" id="Phobius"/>
    </source>
</evidence>
<evidence type="ECO:0000256" key="3">
    <source>
        <dbReference type="ARBA" id="ARBA00022989"/>
    </source>
</evidence>
<proteinExistence type="predicted"/>
<feature type="compositionally biased region" description="Basic and acidic residues" evidence="5">
    <location>
        <begin position="1"/>
        <end position="10"/>
    </location>
</feature>
<feature type="region of interest" description="Disordered" evidence="5">
    <location>
        <begin position="1"/>
        <end position="28"/>
    </location>
</feature>
<feature type="compositionally biased region" description="Basic residues" evidence="5">
    <location>
        <begin position="214"/>
        <end position="223"/>
    </location>
</feature>
<dbReference type="EMBL" id="AMQN01003583">
    <property type="status" value="NOT_ANNOTATED_CDS"/>
    <property type="molecule type" value="Genomic_DNA"/>
</dbReference>
<keyword evidence="9" id="KW-1185">Reference proteome</keyword>
<reference evidence="8" key="3">
    <citation type="submission" date="2015-06" db="UniProtKB">
        <authorList>
            <consortium name="EnsemblMetazoa"/>
        </authorList>
    </citation>
    <scope>IDENTIFICATION</scope>
</reference>
<dbReference type="AlphaFoldDB" id="R7T8P5"/>
<dbReference type="GO" id="GO:0016020">
    <property type="term" value="C:membrane"/>
    <property type="evidence" value="ECO:0007669"/>
    <property type="project" value="UniProtKB-SubCell"/>
</dbReference>
<feature type="region of interest" description="Disordered" evidence="5">
    <location>
        <begin position="204"/>
        <end position="223"/>
    </location>
</feature>
<accession>R7T8P5</accession>
<reference evidence="9" key="1">
    <citation type="submission" date="2012-12" db="EMBL/GenBank/DDBJ databases">
        <authorList>
            <person name="Hellsten U."/>
            <person name="Grimwood J."/>
            <person name="Chapman J.A."/>
            <person name="Shapiro H."/>
            <person name="Aerts A."/>
            <person name="Otillar R.P."/>
            <person name="Terry A.Y."/>
            <person name="Boore J.L."/>
            <person name="Simakov O."/>
            <person name="Marletaz F."/>
            <person name="Cho S.-J."/>
            <person name="Edsinger-Gonzales E."/>
            <person name="Havlak P."/>
            <person name="Kuo D.-H."/>
            <person name="Larsson T."/>
            <person name="Lv J."/>
            <person name="Arendt D."/>
            <person name="Savage R."/>
            <person name="Osoegawa K."/>
            <person name="de Jong P."/>
            <person name="Lindberg D.R."/>
            <person name="Seaver E.C."/>
            <person name="Weisblat D.A."/>
            <person name="Putnam N.H."/>
            <person name="Grigoriev I.V."/>
            <person name="Rokhsar D.S."/>
        </authorList>
    </citation>
    <scope>NUCLEOTIDE SEQUENCE</scope>
    <source>
        <strain evidence="9">I ESC-2004</strain>
    </source>
</reference>
<dbReference type="PANTHER" id="PTHR21676:SF6">
    <property type="entry name" value="PROTEIN STUM"/>
    <property type="match status" value="1"/>
</dbReference>
<evidence type="ECO:0000256" key="4">
    <source>
        <dbReference type="ARBA" id="ARBA00023136"/>
    </source>
</evidence>
<reference evidence="7 9" key="2">
    <citation type="journal article" date="2013" name="Nature">
        <title>Insights into bilaterian evolution from three spiralian genomes.</title>
        <authorList>
            <person name="Simakov O."/>
            <person name="Marletaz F."/>
            <person name="Cho S.J."/>
            <person name="Edsinger-Gonzales E."/>
            <person name="Havlak P."/>
            <person name="Hellsten U."/>
            <person name="Kuo D.H."/>
            <person name="Larsson T."/>
            <person name="Lv J."/>
            <person name="Arendt D."/>
            <person name="Savage R."/>
            <person name="Osoegawa K."/>
            <person name="de Jong P."/>
            <person name="Grimwood J."/>
            <person name="Chapman J.A."/>
            <person name="Shapiro H."/>
            <person name="Aerts A."/>
            <person name="Otillar R.P."/>
            <person name="Terry A.Y."/>
            <person name="Boore J.L."/>
            <person name="Grigoriev I.V."/>
            <person name="Lindberg D.R."/>
            <person name="Seaver E.C."/>
            <person name="Weisblat D.A."/>
            <person name="Putnam N.H."/>
            <person name="Rokhsar D.S."/>
        </authorList>
    </citation>
    <scope>NUCLEOTIDE SEQUENCE</scope>
    <source>
        <strain evidence="7 9">I ESC-2004</strain>
    </source>
</reference>
<keyword evidence="2 6" id="KW-0812">Transmembrane</keyword>
<name>R7T8P5_CAPTE</name>
<dbReference type="EnsemblMetazoa" id="CapteT227223">
    <property type="protein sequence ID" value="CapteP227223"/>
    <property type="gene ID" value="CapteG227223"/>
</dbReference>
<dbReference type="Pfam" id="PF15795">
    <property type="entry name" value="Spec3"/>
    <property type="match status" value="1"/>
</dbReference>
<dbReference type="OMA" id="GMSADYH"/>
<dbReference type="HOGENOM" id="CLU_940883_0_0_1"/>
<dbReference type="EMBL" id="KB312171">
    <property type="protein sequence ID" value="ELT87765.1"/>
    <property type="molecule type" value="Genomic_DNA"/>
</dbReference>
<organism evidence="7">
    <name type="scientific">Capitella teleta</name>
    <name type="common">Polychaete worm</name>
    <dbReference type="NCBI Taxonomy" id="283909"/>
    <lineage>
        <taxon>Eukaryota</taxon>
        <taxon>Metazoa</taxon>
        <taxon>Spiralia</taxon>
        <taxon>Lophotrochozoa</taxon>
        <taxon>Annelida</taxon>
        <taxon>Polychaeta</taxon>
        <taxon>Sedentaria</taxon>
        <taxon>Scolecida</taxon>
        <taxon>Capitellidae</taxon>
        <taxon>Capitella</taxon>
    </lineage>
</organism>
<evidence type="ECO:0000313" key="8">
    <source>
        <dbReference type="EnsemblMetazoa" id="CapteP227223"/>
    </source>
</evidence>
<keyword evidence="4 6" id="KW-0472">Membrane</keyword>
<dbReference type="PANTHER" id="PTHR21676">
    <property type="entry name" value="PROTEIN STUM"/>
    <property type="match status" value="1"/>
</dbReference>
<evidence type="ECO:0000313" key="9">
    <source>
        <dbReference type="Proteomes" id="UP000014760"/>
    </source>
</evidence>
<sequence length="296" mass="32741">MNNSRGRRDQTPPPPAPSPEIFTLPGSVDTLPPPLLAGYVHSGSGSPIQGLPPTYEQALGHDTIERNQFDRPGFYFHPDPSGGIIPLETEGTTPRNTRPDMEQEEREICLQLMLPPMHMSMAVTCAVINFILPGVGTMLAAFCLCCCTPSSSIWTGKRKVQACCINLSIGFCQLILTPLLLIGWMWSVLWGLAFMGISNTEYHAPKPPSNATTPRRRRRLSRRRSSCIHLQNQEPYRHRRRSSQRLSQADLPLVPPPSPPSLRETVSRNSCDIISIQEAYNSNQCSGHLTLAAPPP</sequence>
<evidence type="ECO:0000256" key="5">
    <source>
        <dbReference type="SAM" id="MobiDB-lite"/>
    </source>
</evidence>
<dbReference type="Proteomes" id="UP000014760">
    <property type="component" value="Unassembled WGS sequence"/>
</dbReference>
<dbReference type="InterPro" id="IPR026673">
    <property type="entry name" value="SPEC3/Stum"/>
</dbReference>
<keyword evidence="3 6" id="KW-1133">Transmembrane helix</keyword>
<comment type="subcellular location">
    <subcellularLocation>
        <location evidence="1">Membrane</location>
        <topology evidence="1">Multi-pass membrane protein</topology>
    </subcellularLocation>
</comment>
<protein>
    <recommendedName>
        <fullName evidence="10">Protein SPEC3</fullName>
    </recommendedName>
</protein>
<dbReference type="OrthoDB" id="361532at2759"/>
<evidence type="ECO:0000313" key="7">
    <source>
        <dbReference type="EMBL" id="ELT87765.1"/>
    </source>
</evidence>